<proteinExistence type="predicted"/>
<comment type="caution">
    <text evidence="11">The sequence shown here is derived from an EMBL/GenBank/DDBJ whole genome shotgun (WGS) entry which is preliminary data.</text>
</comment>
<dbReference type="Proteomes" id="UP000313849">
    <property type="component" value="Unassembled WGS sequence"/>
</dbReference>
<dbReference type="PANTHER" id="PTHR24421:SF10">
    <property type="entry name" value="NITRATE_NITRITE SENSOR PROTEIN NARQ"/>
    <property type="match status" value="1"/>
</dbReference>
<dbReference type="SUPFAM" id="SSF55874">
    <property type="entry name" value="ATPase domain of HSP90 chaperone/DNA topoisomerase II/histidine kinase"/>
    <property type="match status" value="1"/>
</dbReference>
<keyword evidence="12" id="KW-1185">Reference proteome</keyword>
<dbReference type="Pfam" id="PF02518">
    <property type="entry name" value="HATPase_c"/>
    <property type="match status" value="1"/>
</dbReference>
<dbReference type="GO" id="GO:0005524">
    <property type="term" value="F:ATP binding"/>
    <property type="evidence" value="ECO:0007669"/>
    <property type="project" value="UniProtKB-KW"/>
</dbReference>
<evidence type="ECO:0000256" key="1">
    <source>
        <dbReference type="ARBA" id="ARBA00000085"/>
    </source>
</evidence>
<feature type="transmembrane region" description="Helical" evidence="9">
    <location>
        <begin position="123"/>
        <end position="146"/>
    </location>
</feature>
<dbReference type="InterPro" id="IPR011712">
    <property type="entry name" value="Sig_transdc_His_kin_sub3_dim/P"/>
</dbReference>
<dbReference type="Gene3D" id="3.30.565.10">
    <property type="entry name" value="Histidine kinase-like ATPase, C-terminal domain"/>
    <property type="match status" value="1"/>
</dbReference>
<dbReference type="CDD" id="cd16917">
    <property type="entry name" value="HATPase_UhpB-NarQ-NarX-like"/>
    <property type="match status" value="1"/>
</dbReference>
<evidence type="ECO:0000256" key="5">
    <source>
        <dbReference type="ARBA" id="ARBA00022741"/>
    </source>
</evidence>
<dbReference type="EMBL" id="VENP01000015">
    <property type="protein sequence ID" value="TNU75830.1"/>
    <property type="molecule type" value="Genomic_DNA"/>
</dbReference>
<keyword evidence="6 11" id="KW-0418">Kinase</keyword>
<dbReference type="Gene3D" id="1.20.5.1930">
    <property type="match status" value="1"/>
</dbReference>
<evidence type="ECO:0000256" key="9">
    <source>
        <dbReference type="SAM" id="Phobius"/>
    </source>
</evidence>
<dbReference type="InterPro" id="IPR036890">
    <property type="entry name" value="HATPase_C_sf"/>
</dbReference>
<keyword evidence="9" id="KW-0812">Transmembrane</keyword>
<keyword evidence="9" id="KW-1133">Transmembrane helix</keyword>
<evidence type="ECO:0000256" key="3">
    <source>
        <dbReference type="ARBA" id="ARBA00022553"/>
    </source>
</evidence>
<dbReference type="InterPro" id="IPR055558">
    <property type="entry name" value="DUF7134"/>
</dbReference>
<evidence type="ECO:0000256" key="2">
    <source>
        <dbReference type="ARBA" id="ARBA00012438"/>
    </source>
</evidence>
<keyword evidence="8" id="KW-0902">Two-component regulatory system</keyword>
<dbReference type="InterPro" id="IPR003594">
    <property type="entry name" value="HATPase_dom"/>
</dbReference>
<keyword evidence="7" id="KW-0067">ATP-binding</keyword>
<evidence type="ECO:0000313" key="11">
    <source>
        <dbReference type="EMBL" id="TNU75830.1"/>
    </source>
</evidence>
<evidence type="ECO:0000256" key="7">
    <source>
        <dbReference type="ARBA" id="ARBA00022840"/>
    </source>
</evidence>
<feature type="transmembrane region" description="Helical" evidence="9">
    <location>
        <begin position="94"/>
        <end position="116"/>
    </location>
</feature>
<dbReference type="GO" id="GO:0046983">
    <property type="term" value="F:protein dimerization activity"/>
    <property type="evidence" value="ECO:0007669"/>
    <property type="project" value="InterPro"/>
</dbReference>
<dbReference type="EC" id="2.7.13.3" evidence="2"/>
<keyword evidence="3" id="KW-0597">Phosphoprotein</keyword>
<keyword evidence="4" id="KW-0808">Transferase</keyword>
<feature type="domain" description="Histidine kinase/HSP90-like ATPase" evidence="10">
    <location>
        <begin position="286"/>
        <end position="381"/>
    </location>
</feature>
<sequence length="390" mass="40726">MDGVLAAAAFLLLGSLSILTGTGSTASPVAVLTMWTASIGMPVAIACRRRWPIGSAVAVNALALGHFLAGTGLLPIDLLIYVSVYSTTVHAPIWARRVSLGSAVLGSALIAVSMSLDMGRDGLLTATFLFVAAAVPALLAWVAGLLRRSSSQRWESLRERAARLEYERDQQARLAVAAERTRIAREMHDVVAHSLAVVVAQADGGRYAARTDPALAAQALDTIATTARAALADTRRILGVLREDGSVPHRPQEGLADLPDLVARVRASGPAVELVTWGEPRDLPAATDLAAFRICQEALTNVLKHAGEPGTVHARVDVAWHPTALVLQVDDDGRGAAAAPDGAGNGLTGMRERAALFGGALHAGPRPGGGFRVHATFPLPPSPILQESAR</sequence>
<dbReference type="OrthoDB" id="227596at2"/>
<organism evidence="11 12">
    <name type="scientific">Miniimonas arenae</name>
    <dbReference type="NCBI Taxonomy" id="676201"/>
    <lineage>
        <taxon>Bacteria</taxon>
        <taxon>Bacillati</taxon>
        <taxon>Actinomycetota</taxon>
        <taxon>Actinomycetes</taxon>
        <taxon>Micrococcales</taxon>
        <taxon>Beutenbergiaceae</taxon>
        <taxon>Miniimonas</taxon>
    </lineage>
</organism>
<dbReference type="GO" id="GO:0000155">
    <property type="term" value="F:phosphorelay sensor kinase activity"/>
    <property type="evidence" value="ECO:0007669"/>
    <property type="project" value="InterPro"/>
</dbReference>
<evidence type="ECO:0000256" key="4">
    <source>
        <dbReference type="ARBA" id="ARBA00022679"/>
    </source>
</evidence>
<dbReference type="SMART" id="SM00387">
    <property type="entry name" value="HATPase_c"/>
    <property type="match status" value="1"/>
</dbReference>
<protein>
    <recommendedName>
        <fullName evidence="2">histidine kinase</fullName>
        <ecNumber evidence="2">2.7.13.3</ecNumber>
    </recommendedName>
</protein>
<evidence type="ECO:0000313" key="12">
    <source>
        <dbReference type="Proteomes" id="UP000313849"/>
    </source>
</evidence>
<keyword evidence="9" id="KW-0472">Membrane</keyword>
<name>A0A5C5BF14_9MICO</name>
<gene>
    <name evidence="11" type="ORF">FH969_05745</name>
</gene>
<dbReference type="Pfam" id="PF23539">
    <property type="entry name" value="DUF7134"/>
    <property type="match status" value="1"/>
</dbReference>
<evidence type="ECO:0000259" key="10">
    <source>
        <dbReference type="SMART" id="SM00387"/>
    </source>
</evidence>
<dbReference type="PANTHER" id="PTHR24421">
    <property type="entry name" value="NITRATE/NITRITE SENSOR PROTEIN NARX-RELATED"/>
    <property type="match status" value="1"/>
</dbReference>
<reference evidence="11 12" key="1">
    <citation type="submission" date="2019-06" db="EMBL/GenBank/DDBJ databases">
        <title>Draft genome sequence of Miniimonas arenae KCTC 19750T isolated from sea sand.</title>
        <authorList>
            <person name="Park S.-J."/>
        </authorList>
    </citation>
    <scope>NUCLEOTIDE SEQUENCE [LARGE SCALE GENOMIC DNA]</scope>
    <source>
        <strain evidence="11 12">KCTC 19750</strain>
    </source>
</reference>
<accession>A0A5C5BF14</accession>
<dbReference type="Pfam" id="PF07730">
    <property type="entry name" value="HisKA_3"/>
    <property type="match status" value="1"/>
</dbReference>
<dbReference type="InterPro" id="IPR050482">
    <property type="entry name" value="Sensor_HK_TwoCompSys"/>
</dbReference>
<evidence type="ECO:0000256" key="6">
    <source>
        <dbReference type="ARBA" id="ARBA00022777"/>
    </source>
</evidence>
<keyword evidence="5" id="KW-0547">Nucleotide-binding</keyword>
<comment type="catalytic activity">
    <reaction evidence="1">
        <text>ATP + protein L-histidine = ADP + protein N-phospho-L-histidine.</text>
        <dbReference type="EC" id="2.7.13.3"/>
    </reaction>
</comment>
<evidence type="ECO:0000256" key="8">
    <source>
        <dbReference type="ARBA" id="ARBA00023012"/>
    </source>
</evidence>
<feature type="transmembrane region" description="Helical" evidence="9">
    <location>
        <begin position="59"/>
        <end position="82"/>
    </location>
</feature>
<dbReference type="AlphaFoldDB" id="A0A5C5BF14"/>
<dbReference type="GO" id="GO:0016020">
    <property type="term" value="C:membrane"/>
    <property type="evidence" value="ECO:0007669"/>
    <property type="project" value="InterPro"/>
</dbReference>